<dbReference type="FunFam" id="3.40.50.720:FF:000097">
    <property type="entry name" value="SDR family oxidoreductase"/>
    <property type="match status" value="1"/>
</dbReference>
<dbReference type="InterPro" id="IPR020904">
    <property type="entry name" value="Sc_DH/Rdtase_CS"/>
</dbReference>
<sequence length="293" mass="31330">MKKQDLQNPVDAYFTGEFPKQRQPAPGVEQQMTPRPDTGEESYRGLGRLKGRRALVTGGDSGIGRAVAVAFSREGADVAINYLASEQPDAETLRDDIEAHEGRIVLLPGDLSREATCREVVRETVRQLGGVDILVLNAGTQTALHGIEELSTEQLVRTFETNVFAMYWMAQEALPHLAEGASIITTSSIEAFSPNAHLLDYAATKSAIVGFTKALAKQLAPKGIRVNSVAPGPVWTALQISGGQFPEKIPEFGKSTPLGRAGQPVEVAPVYVFLASDEASFITGQTIGVTGGK</sequence>
<dbReference type="InterPro" id="IPR036291">
    <property type="entry name" value="NAD(P)-bd_dom_sf"/>
</dbReference>
<dbReference type="PRINTS" id="PR00080">
    <property type="entry name" value="SDRFAMILY"/>
</dbReference>
<feature type="region of interest" description="Disordered" evidence="4">
    <location>
        <begin position="1"/>
        <end position="41"/>
    </location>
</feature>
<keyword evidence="2" id="KW-0560">Oxidoreductase</keyword>
<dbReference type="InterPro" id="IPR002347">
    <property type="entry name" value="SDR_fam"/>
</dbReference>
<dbReference type="PRINTS" id="PR00081">
    <property type="entry name" value="GDHRDH"/>
</dbReference>
<dbReference type="Proteomes" id="UP001055105">
    <property type="component" value="Unassembled WGS sequence"/>
</dbReference>
<dbReference type="RefSeq" id="WP_244076172.1">
    <property type="nucleotide sequence ID" value="NZ_AP025581.1"/>
</dbReference>
<dbReference type="Pfam" id="PF13561">
    <property type="entry name" value="adh_short_C2"/>
    <property type="match status" value="1"/>
</dbReference>
<comment type="caution">
    <text evidence="5">The sequence shown here is derived from an EMBL/GenBank/DDBJ whole genome shotgun (WGS) entry which is preliminary data.</text>
</comment>
<dbReference type="SUPFAM" id="SSF51735">
    <property type="entry name" value="NAD(P)-binding Rossmann-fold domains"/>
    <property type="match status" value="1"/>
</dbReference>
<dbReference type="EMBL" id="BQOL01000001">
    <property type="protein sequence ID" value="GKI18082.1"/>
    <property type="molecule type" value="Genomic_DNA"/>
</dbReference>
<dbReference type="Gene3D" id="3.40.50.720">
    <property type="entry name" value="NAD(P)-binding Rossmann-like Domain"/>
    <property type="match status" value="1"/>
</dbReference>
<name>A0AA37KQ12_9BACT</name>
<dbReference type="GO" id="GO:0016614">
    <property type="term" value="F:oxidoreductase activity, acting on CH-OH group of donors"/>
    <property type="evidence" value="ECO:0007669"/>
    <property type="project" value="UniProtKB-ARBA"/>
</dbReference>
<evidence type="ECO:0000256" key="1">
    <source>
        <dbReference type="ARBA" id="ARBA00006484"/>
    </source>
</evidence>
<evidence type="ECO:0000256" key="2">
    <source>
        <dbReference type="ARBA" id="ARBA00023002"/>
    </source>
</evidence>
<organism evidence="5 6">
    <name type="scientific">Alistipes finegoldii</name>
    <dbReference type="NCBI Taxonomy" id="214856"/>
    <lineage>
        <taxon>Bacteria</taxon>
        <taxon>Pseudomonadati</taxon>
        <taxon>Bacteroidota</taxon>
        <taxon>Bacteroidia</taxon>
        <taxon>Bacteroidales</taxon>
        <taxon>Rikenellaceae</taxon>
        <taxon>Alistipes</taxon>
    </lineage>
</organism>
<evidence type="ECO:0000256" key="3">
    <source>
        <dbReference type="ARBA" id="ARBA00067437"/>
    </source>
</evidence>
<reference evidence="5" key="1">
    <citation type="submission" date="2022-01" db="EMBL/GenBank/DDBJ databases">
        <title>Novel bile acid biosynthetic pathways are enriched in the microbiome of centenarians.</title>
        <authorList>
            <person name="Sato Y."/>
            <person name="Atarashi K."/>
            <person name="Plichta R.D."/>
            <person name="Arai Y."/>
            <person name="Sasajima S."/>
            <person name="Kearney M.S."/>
            <person name="Suda W."/>
            <person name="Takeshita K."/>
            <person name="Sasaki T."/>
            <person name="Okamoto S."/>
            <person name="Skelly N.A."/>
            <person name="Okamura Y."/>
            <person name="Vlamakis H."/>
            <person name="Li Y."/>
            <person name="Tanoue T."/>
            <person name="Takei H."/>
            <person name="Nittono H."/>
            <person name="Narushima S."/>
            <person name="Irie J."/>
            <person name="Itoh H."/>
            <person name="Moriya K."/>
            <person name="Sugiura Y."/>
            <person name="Suematsu M."/>
            <person name="Moritoki N."/>
            <person name="Shibata S."/>
            <person name="Littman R.D."/>
            <person name="Fischbach A.M."/>
            <person name="Uwamino Y."/>
            <person name="Inoue T."/>
            <person name="Honda A."/>
            <person name="Hattori M."/>
            <person name="Murai T."/>
            <person name="Xavier J.R."/>
            <person name="Hirose N."/>
            <person name="Honda K."/>
        </authorList>
    </citation>
    <scope>NUCLEOTIDE SEQUENCE</scope>
    <source>
        <strain evidence="5">CE91-St16</strain>
    </source>
</reference>
<gene>
    <name evidence="5" type="primary">yhxD_2</name>
    <name evidence="5" type="ORF">CE91St16_09900</name>
</gene>
<accession>A0AA37KQ12</accession>
<dbReference type="PANTHER" id="PTHR48107">
    <property type="entry name" value="NADPH-DEPENDENT ALDEHYDE REDUCTASE-LIKE PROTEIN, CHLOROPLASTIC-RELATED"/>
    <property type="match status" value="1"/>
</dbReference>
<dbReference type="AlphaFoldDB" id="A0AA37KQ12"/>
<evidence type="ECO:0000256" key="4">
    <source>
        <dbReference type="SAM" id="MobiDB-lite"/>
    </source>
</evidence>
<dbReference type="PANTHER" id="PTHR48107:SF16">
    <property type="entry name" value="NADPH-DEPENDENT ALDEHYDE REDUCTASE 1, CHLOROPLASTIC"/>
    <property type="match status" value="1"/>
</dbReference>
<protein>
    <recommendedName>
        <fullName evidence="3">Uncharacterized oxidoreductase YghA</fullName>
    </recommendedName>
</protein>
<dbReference type="GeneID" id="79836241"/>
<evidence type="ECO:0000313" key="6">
    <source>
        <dbReference type="Proteomes" id="UP001055105"/>
    </source>
</evidence>
<dbReference type="PROSITE" id="PS00061">
    <property type="entry name" value="ADH_SHORT"/>
    <property type="match status" value="1"/>
</dbReference>
<proteinExistence type="inferred from homology"/>
<evidence type="ECO:0000313" key="5">
    <source>
        <dbReference type="EMBL" id="GKI18082.1"/>
    </source>
</evidence>
<comment type="similarity">
    <text evidence="1">Belongs to the short-chain dehydrogenases/reductases (SDR) family.</text>
</comment>